<feature type="compositionally biased region" description="Gly residues" evidence="5">
    <location>
        <begin position="229"/>
        <end position="246"/>
    </location>
</feature>
<feature type="domain" description="AMP-binding enzyme C-terminal" evidence="7">
    <location>
        <begin position="537"/>
        <end position="614"/>
    </location>
</feature>
<evidence type="ECO:0000259" key="7">
    <source>
        <dbReference type="Pfam" id="PF13193"/>
    </source>
</evidence>
<dbReference type="PANTHER" id="PTHR43605">
    <property type="entry name" value="ACYL-COENZYME A SYNTHETASE"/>
    <property type="match status" value="1"/>
</dbReference>
<reference evidence="8 9" key="1">
    <citation type="journal article" date="2019" name="Int. J. Syst. Evol. Microbiol.">
        <title>The Global Catalogue of Microorganisms (GCM) 10K type strain sequencing project: providing services to taxonomists for standard genome sequencing and annotation.</title>
        <authorList>
            <consortium name="The Broad Institute Genomics Platform"/>
            <consortium name="The Broad Institute Genome Sequencing Center for Infectious Disease"/>
            <person name="Wu L."/>
            <person name="Ma J."/>
        </authorList>
    </citation>
    <scope>NUCLEOTIDE SEQUENCE [LARGE SCALE GENOMIC DNA]</scope>
    <source>
        <strain evidence="8 9">JCM 12696</strain>
    </source>
</reference>
<evidence type="ECO:0000313" key="8">
    <source>
        <dbReference type="EMBL" id="GAA1183047.1"/>
    </source>
</evidence>
<feature type="compositionally biased region" description="Low complexity" evidence="5">
    <location>
        <begin position="218"/>
        <end position="228"/>
    </location>
</feature>
<accession>A0ABN1UZ11</accession>
<dbReference type="Proteomes" id="UP001501371">
    <property type="component" value="Unassembled WGS sequence"/>
</dbReference>
<evidence type="ECO:0008006" key="10">
    <source>
        <dbReference type="Google" id="ProtNLM"/>
    </source>
</evidence>
<dbReference type="Gene3D" id="3.40.50.12780">
    <property type="entry name" value="N-terminal domain of ligase-like"/>
    <property type="match status" value="2"/>
</dbReference>
<keyword evidence="9" id="KW-1185">Reference proteome</keyword>
<dbReference type="Pfam" id="PF00501">
    <property type="entry name" value="AMP-binding"/>
    <property type="match status" value="1"/>
</dbReference>
<feature type="domain" description="AMP-dependent synthetase/ligase" evidence="6">
    <location>
        <begin position="60"/>
        <end position="486"/>
    </location>
</feature>
<keyword evidence="2" id="KW-0436">Ligase</keyword>
<dbReference type="Gene3D" id="3.30.300.30">
    <property type="match status" value="1"/>
</dbReference>
<evidence type="ECO:0000256" key="2">
    <source>
        <dbReference type="ARBA" id="ARBA00022598"/>
    </source>
</evidence>
<evidence type="ECO:0000256" key="5">
    <source>
        <dbReference type="SAM" id="MobiDB-lite"/>
    </source>
</evidence>
<keyword evidence="3" id="KW-0547">Nucleotide-binding</keyword>
<keyword evidence="4" id="KW-0067">ATP-binding</keyword>
<organism evidence="8 9">
    <name type="scientific">Streptomyces hebeiensis</name>
    <dbReference type="NCBI Taxonomy" id="229486"/>
    <lineage>
        <taxon>Bacteria</taxon>
        <taxon>Bacillati</taxon>
        <taxon>Actinomycetota</taxon>
        <taxon>Actinomycetes</taxon>
        <taxon>Kitasatosporales</taxon>
        <taxon>Streptomycetaceae</taxon>
        <taxon>Streptomyces</taxon>
    </lineage>
</organism>
<sequence length="639" mass="68540">MRARVSTGSTGAAGGPTEEFRAARDFLLAHREDYARAYEGFVWPRPERFNWALDWFDRIAEGNDRVALHIVEEDGRHVRLSFADMSARSNSAANWLREQGVRPGDRVVVMLGNQVELWETALAAMKLRAVVIPATPLLGPADLRDRVERGRAAHVIARAEDTEKFTGIEGDFTRIVVGSTEGLGPGPSAGPAAGTEPRPAAGTETGRATGPGPESAPEPRAGLAPGAAPGVGTGAGTGSPTGGGAPVPGPAAGWLPYEEAYTRPETFEPLGITHADDPLLLYFTSGTTARPKLVEHTHASYPIGHLATMYWIGLRPGDVHLNIASPGWAKHAWSNLFAPWNAEATVFIHHYTRFDPARLMAEMDEAGVTSFCAPPTVWRMLIQADLSQLRTPPREAVAAGEPLNPEVIETIRRAWGVTIRDGFGQTETAVQVANPPGQPLKTGSMGRPTPGFAVELLDPVTGAPGAAEGEIALDLADRPVGLMTGYHGDPARTAEAMAGGYYRTGDIGARDADGYITYIGRGDDVFKASDYKISPFELESALLEHEAVAEAAVVPAPDPVRLAVPKAYVVLAEGWEPGPDTAKVIFAHSRAVLAPYKRVRRLEFAELPKTVSGKIRRIELRERTAGGRTEHEYDEGDVR</sequence>
<evidence type="ECO:0000256" key="3">
    <source>
        <dbReference type="ARBA" id="ARBA00022741"/>
    </source>
</evidence>
<comment type="caution">
    <text evidence="8">The sequence shown here is derived from an EMBL/GenBank/DDBJ whole genome shotgun (WGS) entry which is preliminary data.</text>
</comment>
<evidence type="ECO:0000256" key="1">
    <source>
        <dbReference type="ARBA" id="ARBA00006432"/>
    </source>
</evidence>
<dbReference type="Pfam" id="PF13193">
    <property type="entry name" value="AMP-binding_C"/>
    <property type="match status" value="1"/>
</dbReference>
<dbReference type="InterPro" id="IPR042099">
    <property type="entry name" value="ANL_N_sf"/>
</dbReference>
<evidence type="ECO:0000313" key="9">
    <source>
        <dbReference type="Proteomes" id="UP001501371"/>
    </source>
</evidence>
<dbReference type="InterPro" id="IPR025110">
    <property type="entry name" value="AMP-bd_C"/>
</dbReference>
<dbReference type="PANTHER" id="PTHR43605:SF10">
    <property type="entry name" value="ACYL-COA SYNTHETASE MEDIUM CHAIN FAMILY MEMBER 3"/>
    <property type="match status" value="1"/>
</dbReference>
<dbReference type="EMBL" id="BAAAKV010000043">
    <property type="protein sequence ID" value="GAA1183047.1"/>
    <property type="molecule type" value="Genomic_DNA"/>
</dbReference>
<dbReference type="InterPro" id="IPR051087">
    <property type="entry name" value="Mitochondrial_ACSM"/>
</dbReference>
<feature type="region of interest" description="Disordered" evidence="5">
    <location>
        <begin position="177"/>
        <end position="251"/>
    </location>
</feature>
<name>A0ABN1UZ11_9ACTN</name>
<dbReference type="SUPFAM" id="SSF56801">
    <property type="entry name" value="Acetyl-CoA synthetase-like"/>
    <property type="match status" value="1"/>
</dbReference>
<dbReference type="RefSeq" id="WP_344279754.1">
    <property type="nucleotide sequence ID" value="NZ_BAAAKV010000043.1"/>
</dbReference>
<dbReference type="InterPro" id="IPR045851">
    <property type="entry name" value="AMP-bd_C_sf"/>
</dbReference>
<protein>
    <recommendedName>
        <fullName evidence="10">AMP-dependent synthetase</fullName>
    </recommendedName>
</protein>
<evidence type="ECO:0000256" key="4">
    <source>
        <dbReference type="ARBA" id="ARBA00022840"/>
    </source>
</evidence>
<evidence type="ECO:0000259" key="6">
    <source>
        <dbReference type="Pfam" id="PF00501"/>
    </source>
</evidence>
<dbReference type="InterPro" id="IPR000873">
    <property type="entry name" value="AMP-dep_synth/lig_dom"/>
</dbReference>
<comment type="similarity">
    <text evidence="1">Belongs to the ATP-dependent AMP-binding enzyme family.</text>
</comment>
<proteinExistence type="inferred from homology"/>
<gene>
    <name evidence="8" type="ORF">GCM10009654_45520</name>
</gene>